<dbReference type="AlphaFoldDB" id="A0A5C6M0F6"/>
<comment type="caution">
    <text evidence="1">The sequence shown here is derived from an EMBL/GenBank/DDBJ whole genome shotgun (WGS) entry which is preliminary data.</text>
</comment>
<dbReference type="Proteomes" id="UP000318815">
    <property type="component" value="Unassembled WGS sequence"/>
</dbReference>
<dbReference type="OrthoDB" id="8612398at2"/>
<accession>A0A5C6M0F6</accession>
<protein>
    <submittedName>
        <fullName evidence="1">Uncharacterized protein</fullName>
    </submittedName>
</protein>
<sequence length="220" mass="25459">MGLDWRPLGKPKPECKERFDQLFRILNGTDPIPVIPGTKKRYSREALKEEWFEIQIPSYETIKAPMVGRDPEADAWVKAQYDASDKSDSLEFWYQHYKGYYVIELAKETDGVPVYISEIQDENVFRGKFVTTFCEELIGKQLYEAAWETHLAESTVQYGEQLLEVADKLATKHELLYLKDQHLPPDIEVGSLPSQVHILYAAARWLIFYGKNGHGFEADH</sequence>
<dbReference type="RefSeq" id="WP_146304404.1">
    <property type="nucleotide sequence ID" value="NZ_VOHS01000005.1"/>
</dbReference>
<proteinExistence type="predicted"/>
<name>A0A5C6M0F6_9BACT</name>
<gene>
    <name evidence="1" type="ORF">FEF09_06685</name>
</gene>
<reference evidence="1 2" key="1">
    <citation type="submission" date="2019-08" db="EMBL/GenBank/DDBJ databases">
        <title>Whole genome sequencing of chitin degrading bacteria Chitinophaga pinensis YS16.</title>
        <authorList>
            <person name="Singh R.P."/>
            <person name="Manchanda G."/>
            <person name="Maurya I.K."/>
            <person name="Joshi N.K."/>
            <person name="Srivastava A.K."/>
        </authorList>
    </citation>
    <scope>NUCLEOTIDE SEQUENCE [LARGE SCALE GENOMIC DNA]</scope>
    <source>
        <strain evidence="1 2">YS-16</strain>
    </source>
</reference>
<evidence type="ECO:0000313" key="2">
    <source>
        <dbReference type="Proteomes" id="UP000318815"/>
    </source>
</evidence>
<keyword evidence="2" id="KW-1185">Reference proteome</keyword>
<evidence type="ECO:0000313" key="1">
    <source>
        <dbReference type="EMBL" id="TWW01146.1"/>
    </source>
</evidence>
<organism evidence="1 2">
    <name type="scientific">Chitinophaga pinensis</name>
    <dbReference type="NCBI Taxonomy" id="79329"/>
    <lineage>
        <taxon>Bacteria</taxon>
        <taxon>Pseudomonadati</taxon>
        <taxon>Bacteroidota</taxon>
        <taxon>Chitinophagia</taxon>
        <taxon>Chitinophagales</taxon>
        <taxon>Chitinophagaceae</taxon>
        <taxon>Chitinophaga</taxon>
    </lineage>
</organism>
<dbReference type="EMBL" id="VOHS01000005">
    <property type="protein sequence ID" value="TWW01146.1"/>
    <property type="molecule type" value="Genomic_DNA"/>
</dbReference>